<dbReference type="InterPro" id="IPR039877">
    <property type="entry name" value="TMEM131-like"/>
</dbReference>
<evidence type="ECO:0000259" key="8">
    <source>
        <dbReference type="Pfam" id="PF12371"/>
    </source>
</evidence>
<feature type="compositionally biased region" description="Basic and acidic residues" evidence="7">
    <location>
        <begin position="1298"/>
        <end position="1310"/>
    </location>
</feature>
<keyword evidence="6" id="KW-0472">Membrane</keyword>
<evidence type="ECO:0000256" key="3">
    <source>
        <dbReference type="ARBA" id="ARBA00022692"/>
    </source>
</evidence>
<keyword evidence="5" id="KW-1133">Transmembrane helix</keyword>
<keyword evidence="4" id="KW-0732">Signal</keyword>
<feature type="compositionally biased region" description="Low complexity" evidence="7">
    <location>
        <begin position="1377"/>
        <end position="1386"/>
    </location>
</feature>
<dbReference type="Pfam" id="PF24501">
    <property type="entry name" value="Ig_TMEM131L_5"/>
    <property type="match status" value="1"/>
</dbReference>
<feature type="region of interest" description="Disordered" evidence="7">
    <location>
        <begin position="1730"/>
        <end position="1774"/>
    </location>
</feature>
<feature type="domain" description="TMEM131 second Ig-like" evidence="9">
    <location>
        <begin position="188"/>
        <end position="277"/>
    </location>
</feature>
<feature type="region of interest" description="Disordered" evidence="7">
    <location>
        <begin position="1339"/>
        <end position="1412"/>
    </location>
</feature>
<feature type="domain" description="TMEM131L fifth Ig-like" evidence="12">
    <location>
        <begin position="1010"/>
        <end position="1075"/>
    </location>
</feature>
<dbReference type="InterPro" id="IPR055437">
    <property type="entry name" value="TMEM131L_Ig_5"/>
</dbReference>
<dbReference type="Pfam" id="PF12371">
    <property type="entry name" value="TMEM131_like_N"/>
    <property type="match status" value="1"/>
</dbReference>
<dbReference type="Proteomes" id="UP001347796">
    <property type="component" value="Unassembled WGS sequence"/>
</dbReference>
<evidence type="ECO:0000259" key="12">
    <source>
        <dbReference type="Pfam" id="PF24501"/>
    </source>
</evidence>
<gene>
    <name evidence="13" type="ORF">SNE40_016488</name>
</gene>
<dbReference type="PANTHER" id="PTHR22050:SF0">
    <property type="entry name" value="TRANSMEMBRANE PROTEIN 131 HOMOLOG"/>
    <property type="match status" value="1"/>
</dbReference>
<comment type="similarity">
    <text evidence="2">Belongs to the TMEM131 family.</text>
</comment>
<proteinExistence type="inferred from homology"/>
<organism evidence="13 14">
    <name type="scientific">Patella caerulea</name>
    <name type="common">Rayed Mediterranean limpet</name>
    <dbReference type="NCBI Taxonomy" id="87958"/>
    <lineage>
        <taxon>Eukaryota</taxon>
        <taxon>Metazoa</taxon>
        <taxon>Spiralia</taxon>
        <taxon>Lophotrochozoa</taxon>
        <taxon>Mollusca</taxon>
        <taxon>Gastropoda</taxon>
        <taxon>Patellogastropoda</taxon>
        <taxon>Patelloidea</taxon>
        <taxon>Patellidae</taxon>
        <taxon>Patella</taxon>
    </lineage>
</organism>
<evidence type="ECO:0000259" key="10">
    <source>
        <dbReference type="Pfam" id="PF24498"/>
    </source>
</evidence>
<dbReference type="InterPro" id="IPR055435">
    <property type="entry name" value="Ig_TMEM131L_3"/>
</dbReference>
<feature type="compositionally biased region" description="Polar residues" evidence="7">
    <location>
        <begin position="1241"/>
        <end position="1251"/>
    </location>
</feature>
<dbReference type="Pfam" id="PF24498">
    <property type="entry name" value="Ig_TMEM131L_3"/>
    <property type="match status" value="1"/>
</dbReference>
<dbReference type="EMBL" id="JAZGQO010000011">
    <property type="protein sequence ID" value="KAK6172925.1"/>
    <property type="molecule type" value="Genomic_DNA"/>
</dbReference>
<feature type="compositionally biased region" description="Polar residues" evidence="7">
    <location>
        <begin position="1314"/>
        <end position="1323"/>
    </location>
</feature>
<feature type="region of interest" description="Disordered" evidence="7">
    <location>
        <begin position="1836"/>
        <end position="1869"/>
    </location>
</feature>
<dbReference type="InterPro" id="IPR055436">
    <property type="entry name" value="Ig_TMEM131L_4"/>
</dbReference>
<name>A0AAN8JDC3_PATCE</name>
<keyword evidence="3" id="KW-0812">Transmembrane</keyword>
<feature type="compositionally biased region" description="Basic residues" evidence="7">
    <location>
        <begin position="1486"/>
        <end position="1496"/>
    </location>
</feature>
<feature type="compositionally biased region" description="Low complexity" evidence="7">
    <location>
        <begin position="1558"/>
        <end position="1579"/>
    </location>
</feature>
<feature type="domain" description="TMEM131L third Ig-like" evidence="10">
    <location>
        <begin position="424"/>
        <end position="511"/>
    </location>
</feature>
<evidence type="ECO:0000256" key="4">
    <source>
        <dbReference type="ARBA" id="ARBA00022729"/>
    </source>
</evidence>
<comment type="subcellular location">
    <subcellularLocation>
        <location evidence="1">Membrane</location>
        <topology evidence="1">Single-pass type I membrane protein</topology>
    </subcellularLocation>
</comment>
<dbReference type="InterPro" id="IPR013783">
    <property type="entry name" value="Ig-like_fold"/>
</dbReference>
<feature type="domain" description="TMEM131L fourth Ig-like" evidence="11">
    <location>
        <begin position="808"/>
        <end position="955"/>
    </location>
</feature>
<dbReference type="GO" id="GO:0016020">
    <property type="term" value="C:membrane"/>
    <property type="evidence" value="ECO:0007669"/>
    <property type="project" value="UniProtKB-SubCell"/>
</dbReference>
<dbReference type="Pfam" id="PF24499">
    <property type="entry name" value="Ig_TMEM131L_4"/>
    <property type="match status" value="1"/>
</dbReference>
<dbReference type="PANTHER" id="PTHR22050">
    <property type="entry name" value="RW1 PROTEIN HOMOLOG"/>
    <property type="match status" value="1"/>
</dbReference>
<accession>A0AAN8JDC3</accession>
<evidence type="ECO:0008006" key="15">
    <source>
        <dbReference type="Google" id="ProtNLM"/>
    </source>
</evidence>
<feature type="domain" description="Transmembrane protein 131-like N-terminal" evidence="8">
    <location>
        <begin position="88"/>
        <end position="171"/>
    </location>
</feature>
<feature type="region of interest" description="Disordered" evidence="7">
    <location>
        <begin position="1546"/>
        <end position="1599"/>
    </location>
</feature>
<dbReference type="InterPro" id="IPR056311">
    <property type="entry name" value="TMEM131_Ig_2"/>
</dbReference>
<feature type="compositionally biased region" description="Basic and acidic residues" evidence="7">
    <location>
        <begin position="1584"/>
        <end position="1594"/>
    </location>
</feature>
<evidence type="ECO:0000256" key="2">
    <source>
        <dbReference type="ARBA" id="ARBA00006682"/>
    </source>
</evidence>
<evidence type="ECO:0000313" key="14">
    <source>
        <dbReference type="Proteomes" id="UP001347796"/>
    </source>
</evidence>
<dbReference type="InterPro" id="IPR022113">
    <property type="entry name" value="TMEM131L_N"/>
</dbReference>
<evidence type="ECO:0000256" key="6">
    <source>
        <dbReference type="ARBA" id="ARBA00023136"/>
    </source>
</evidence>
<feature type="region of interest" description="Disordered" evidence="7">
    <location>
        <begin position="1451"/>
        <end position="1530"/>
    </location>
</feature>
<feature type="compositionally biased region" description="Polar residues" evidence="7">
    <location>
        <begin position="1260"/>
        <end position="1275"/>
    </location>
</feature>
<protein>
    <recommendedName>
        <fullName evidence="15">Transmembrane protein 131</fullName>
    </recommendedName>
</protein>
<evidence type="ECO:0000256" key="1">
    <source>
        <dbReference type="ARBA" id="ARBA00004479"/>
    </source>
</evidence>
<sequence length="1869" mass="208546">MARVSENYSKDKVIDILRFLIVLHTLHPNTSNIHAVESHGQAFIQTDKHLTYIVGDYNNGGIPLEIKPGHSNSNQDFRQQDDNFFSTVRLDPPLLDFSEQPVGMPRMEKVTVQNTDTKNMLHLVSISGSTVHFHCSFFQDKVVPPGGNTTFDVVFLARQVGNVENTLYIRTSIGYLKYQVFGVGVPNPYRLRPYLGARVPVNSTFSPLIQMHNPHSTKLQVLEMFSSEGDLHLELPSGEKEAGKELWEIQPFETKSVMRANFIARVENNHTAFIRIKTSEESQDKLLILPVEIEVSSEPGIYSPVEMIDFGILRTFDEPKSVKLSLLNTGSLPIHISSIVVSPPNDAISIDFRPSKIPPDDKKQTTVAHITYKAVKALHPRQWSGKIIIRSKNNLHKLVLPYQANVLHGSMVYNVNMTYFFSLKHIHNVSRPLAFTNTFNFSLVIYNVSLPLSAAPYFSILNFSDPMIILPQQTAIPFIIMFHPNATQLHFNTVLTLHTNTSVFHIPLIVYNGLFKVIHHRPEKFKGQLDFGTMGVGESRSMTFTVRNDNPVEVILGEYTSNMKQTKVRILGIEKGNGTTLTRIHNQSEIDTDPLTIKPYHYAVFSVDVIAPSEEGAYAAEVMIVTQFQDLFIPMTLRTAEGSLYAIPDKFVFDRVYPGRTPYKVLQINSTFKDYMEVTQVTFNPADTRFYFVPENDNIVILQPGEPNVVGKIYFNSKKECSEDCYVGLPTFTPGGNQWLVGLNLEREVANTDQYLYTWLQQKWEKLENSEQNIANVTIELDTNHVRGFLFSAQAYLQWPSLVRKSLVKFPLTQIGNISISDVIVENPGDFPVLVQILPLSLYPSPHTIIDLIGQRLSEYVSEYIETEDIDAFTLRDLEAYNKEADNPWISHRKNVENSLGPKPHDDSLAALLKPGQKLKIKIGFQPRDDTFRTSLIIIRNNLTIIDAVVVQGQGRRGDLRFSSRRPGSSTPLLFDMTEKHLKNCDISEKKSTKTLVPHFTVRRTFTLRNTGELAFYVQSFSINDSPCEGFGFKVLDCEGFEMLPNTSRKIDIAFTPDFTMSRIRRSLTIFTSLGPPANYTLQATVPPHLLPKCSAALPRPNWEPVLYYSIVCVMGFLLFCILVAAYFEADRVIVADILRRKMKVNSAQIFDKGKVFDLNSIAGLSPLYPKPPPQPPVAEVKHPTPNRILEVNGHVEYRRANRESLFSSILSVLRNLIPRKIFRSSRKVDRQSSREKELKSTSLQNGGKPQTNEKDKQPHNVTDNNISDKNNTSQKLRKVKVAKKQADTPVDSSSSTNDKKRDPDKKSEIDTYLMTTSPNDNNIEYITDLMDKEDVILRNNGGKSRNKKKRGKGNDVLGGVRSKDTSVLPDDKDEVSSTTTDSSNGDNDDKNSSARDSTPEPPITTNKSKKLKVRVNERTSVDVLDDFNGEGEFLLTSRSKAHRKIRVNPNETFGGNILRPSSLELPYSMESKPTKEEKSDETKTKRASKSTKKTKGAVVVVTTETDSEDPGRDSPPPAWDLPNLTPGDLTDLSIQTQEFASKHIKSFSGNGNANGFSPDSLTSSSRSSSYSSIVSNSSNGVDNKSKNRTDKRFASGFNPFADNGIPGLLAKPVSPPIENKGSNPWTNPPVTSSPIPIVENMGANSFGLHTIDENTQSSYNSGGPGNIGSFSSSNDFGYAVNGIGGLYPGFNTSNLDSHQQAQQLTMMQQLQADRRRRFQEHQLKMLHQGQDWPGFDVPPVRSESLWDSPLDTTSWSSATDSPPNPNSGGFWNTITNSATSGWNSFASIWGNTPSTSAGNTIPTDSNMNDTGSTFSGSNSPTIPITTASGASFHPFGPVQDIWGPGSTNNSSSSWGKFTPTQEDEEKKQ</sequence>
<feature type="compositionally biased region" description="Polar residues" evidence="7">
    <location>
        <begin position="1751"/>
        <end position="1774"/>
    </location>
</feature>
<evidence type="ECO:0000259" key="9">
    <source>
        <dbReference type="Pfam" id="PF24495"/>
    </source>
</evidence>
<reference evidence="13 14" key="1">
    <citation type="submission" date="2024-01" db="EMBL/GenBank/DDBJ databases">
        <title>The genome of the rayed Mediterranean limpet Patella caerulea (Linnaeus, 1758).</title>
        <authorList>
            <person name="Anh-Thu Weber A."/>
            <person name="Halstead-Nussloch G."/>
        </authorList>
    </citation>
    <scope>NUCLEOTIDE SEQUENCE [LARGE SCALE GENOMIC DNA]</scope>
    <source>
        <strain evidence="13">AATW-2023a</strain>
        <tissue evidence="13">Whole specimen</tissue>
    </source>
</reference>
<feature type="compositionally biased region" description="Basic and acidic residues" evidence="7">
    <location>
        <begin position="1227"/>
        <end position="1240"/>
    </location>
</feature>
<keyword evidence="14" id="KW-1185">Reference proteome</keyword>
<dbReference type="Pfam" id="PF24495">
    <property type="entry name" value="Ig_TMEM131_2"/>
    <property type="match status" value="1"/>
</dbReference>
<feature type="region of interest" description="Disordered" evidence="7">
    <location>
        <begin position="1796"/>
        <end position="1824"/>
    </location>
</feature>
<feature type="compositionally biased region" description="Polar residues" evidence="7">
    <location>
        <begin position="1846"/>
        <end position="1861"/>
    </location>
</feature>
<dbReference type="Gene3D" id="2.60.40.10">
    <property type="entry name" value="Immunoglobulins"/>
    <property type="match status" value="1"/>
</dbReference>
<evidence type="ECO:0000256" key="7">
    <source>
        <dbReference type="SAM" id="MobiDB-lite"/>
    </source>
</evidence>
<evidence type="ECO:0000256" key="5">
    <source>
        <dbReference type="ARBA" id="ARBA00022989"/>
    </source>
</evidence>
<evidence type="ECO:0000313" key="13">
    <source>
        <dbReference type="EMBL" id="KAK6172925.1"/>
    </source>
</evidence>
<comment type="caution">
    <text evidence="13">The sequence shown here is derived from an EMBL/GenBank/DDBJ whole genome shotgun (WGS) entry which is preliminary data.</text>
</comment>
<feature type="compositionally biased region" description="Basic and acidic residues" evidence="7">
    <location>
        <begin position="1473"/>
        <end position="1485"/>
    </location>
</feature>
<evidence type="ECO:0000259" key="11">
    <source>
        <dbReference type="Pfam" id="PF24499"/>
    </source>
</evidence>
<feature type="region of interest" description="Disordered" evidence="7">
    <location>
        <begin position="1225"/>
        <end position="1323"/>
    </location>
</feature>